<dbReference type="EMBL" id="JACOPO010000010">
    <property type="protein sequence ID" value="MBC5723578.1"/>
    <property type="molecule type" value="Genomic_DNA"/>
</dbReference>
<evidence type="ECO:0000256" key="1">
    <source>
        <dbReference type="SAM" id="Phobius"/>
    </source>
</evidence>
<dbReference type="AlphaFoldDB" id="A0A8J6M7R5"/>
<gene>
    <name evidence="2" type="ORF">H8S11_12230</name>
</gene>
<sequence length="185" mass="20758">MDTRLKNILWEGEEVRWSGRPKPFSLFDHDSKNSILLTWIVSALVLAAVIVLMVFSSITGTRSFTDVLIMAIVALFLPVALSARPFMDKKCLEKNTLYAITNFRIIALVKGEVMYLPLVKGIKTAVQSHEDGFGSLRFGELVGKPAKKSRDHAVIGMRNVDSREDMAGLMFYHIDQPGQLLRYLA</sequence>
<reference evidence="2" key="1">
    <citation type="submission" date="2020-08" db="EMBL/GenBank/DDBJ databases">
        <title>Genome public.</title>
        <authorList>
            <person name="Liu C."/>
            <person name="Sun Q."/>
        </authorList>
    </citation>
    <scope>NUCLEOTIDE SEQUENCE</scope>
    <source>
        <strain evidence="2">NSJ-23</strain>
    </source>
</reference>
<keyword evidence="1" id="KW-0812">Transmembrane</keyword>
<protein>
    <submittedName>
        <fullName evidence="2">Uncharacterized protein</fullName>
    </submittedName>
</protein>
<accession>A0A8J6M7R5</accession>
<dbReference type="RefSeq" id="WP_147570896.1">
    <property type="nucleotide sequence ID" value="NZ_JACOPO010000010.1"/>
</dbReference>
<keyword evidence="1" id="KW-0472">Membrane</keyword>
<keyword evidence="3" id="KW-1185">Reference proteome</keyword>
<feature type="transmembrane region" description="Helical" evidence="1">
    <location>
        <begin position="67"/>
        <end position="87"/>
    </location>
</feature>
<name>A0A8J6M7R5_9FIRM</name>
<organism evidence="2 3">
    <name type="scientific">Flintibacter hominis</name>
    <dbReference type="NCBI Taxonomy" id="2763048"/>
    <lineage>
        <taxon>Bacteria</taxon>
        <taxon>Bacillati</taxon>
        <taxon>Bacillota</taxon>
        <taxon>Clostridia</taxon>
        <taxon>Eubacteriales</taxon>
        <taxon>Flintibacter</taxon>
    </lineage>
</organism>
<evidence type="ECO:0000313" key="2">
    <source>
        <dbReference type="EMBL" id="MBC5723578.1"/>
    </source>
</evidence>
<proteinExistence type="predicted"/>
<dbReference type="Proteomes" id="UP000628736">
    <property type="component" value="Unassembled WGS sequence"/>
</dbReference>
<comment type="caution">
    <text evidence="2">The sequence shown here is derived from an EMBL/GenBank/DDBJ whole genome shotgun (WGS) entry which is preliminary data.</text>
</comment>
<feature type="transmembrane region" description="Helical" evidence="1">
    <location>
        <begin position="35"/>
        <end position="55"/>
    </location>
</feature>
<keyword evidence="1" id="KW-1133">Transmembrane helix</keyword>
<evidence type="ECO:0000313" key="3">
    <source>
        <dbReference type="Proteomes" id="UP000628736"/>
    </source>
</evidence>